<feature type="region of interest" description="Disordered" evidence="1">
    <location>
        <begin position="278"/>
        <end position="302"/>
    </location>
</feature>
<protein>
    <submittedName>
        <fullName evidence="2">Uncharacterized protein</fullName>
    </submittedName>
</protein>
<sequence>MASKRCPRRGRGMIGQPLDIRRALTEKPEPIDYVLPSLPARCLGALVAPGGVGKSSLVTQISVEMALGLPLVGGVHAARAPAKVVLLLAEEDVQLCVWRLQALKHLLETERDKIDDERLALLESNLQIFPLAGSDVSVLTSRRATKVADQIKRVAEGSRLLVVDPLRRFYDGDENDSSTVTAVVQTFERICRDTGTTIVMTQHTTKSSVLDGRGDLQQASRGSSALPDGVRWQANLVPTDGSGTTTASRPSGPKTRNFHLFIPKANYAPPTEPVELRRVESGLFQPTYSAPSVSKSRGGGRG</sequence>
<reference evidence="2 3" key="1">
    <citation type="submission" date="2017-07" db="EMBL/GenBank/DDBJ databases">
        <title>Thauera sp. KNDSS-Mac4 genome sequence and assembly.</title>
        <authorList>
            <person name="Mayilraj S."/>
        </authorList>
    </citation>
    <scope>NUCLEOTIDE SEQUENCE [LARGE SCALE GENOMIC DNA]</scope>
    <source>
        <strain evidence="2 3">KNDSS-Mac4</strain>
    </source>
</reference>
<dbReference type="EMBL" id="NOIH01000013">
    <property type="protein sequence ID" value="OYD53655.1"/>
    <property type="molecule type" value="Genomic_DNA"/>
</dbReference>
<feature type="region of interest" description="Disordered" evidence="1">
    <location>
        <begin position="209"/>
        <end position="257"/>
    </location>
</feature>
<dbReference type="OrthoDB" id="8477405at2"/>
<evidence type="ECO:0000256" key="1">
    <source>
        <dbReference type="SAM" id="MobiDB-lite"/>
    </source>
</evidence>
<dbReference type="Pfam" id="PF13481">
    <property type="entry name" value="AAA_25"/>
    <property type="match status" value="1"/>
</dbReference>
<dbReference type="SUPFAM" id="SSF52540">
    <property type="entry name" value="P-loop containing nucleoside triphosphate hydrolases"/>
    <property type="match status" value="1"/>
</dbReference>
<dbReference type="InterPro" id="IPR027417">
    <property type="entry name" value="P-loop_NTPase"/>
</dbReference>
<accession>A0A235EZ08</accession>
<comment type="caution">
    <text evidence="2">The sequence shown here is derived from an EMBL/GenBank/DDBJ whole genome shotgun (WGS) entry which is preliminary data.</text>
</comment>
<proteinExistence type="predicted"/>
<dbReference type="AlphaFoldDB" id="A0A235EZ08"/>
<evidence type="ECO:0000313" key="3">
    <source>
        <dbReference type="Proteomes" id="UP000215181"/>
    </source>
</evidence>
<dbReference type="Gene3D" id="3.40.50.300">
    <property type="entry name" value="P-loop containing nucleotide triphosphate hydrolases"/>
    <property type="match status" value="1"/>
</dbReference>
<organism evidence="2 3">
    <name type="scientific">Thauera propionica</name>
    <dbReference type="NCBI Taxonomy" id="2019431"/>
    <lineage>
        <taxon>Bacteria</taxon>
        <taxon>Pseudomonadati</taxon>
        <taxon>Pseudomonadota</taxon>
        <taxon>Betaproteobacteria</taxon>
        <taxon>Rhodocyclales</taxon>
        <taxon>Zoogloeaceae</taxon>
        <taxon>Thauera</taxon>
    </lineage>
</organism>
<feature type="compositionally biased region" description="Polar residues" evidence="1">
    <location>
        <begin position="284"/>
        <end position="295"/>
    </location>
</feature>
<gene>
    <name evidence="2" type="ORF">CGK74_11955</name>
</gene>
<evidence type="ECO:0000313" key="2">
    <source>
        <dbReference type="EMBL" id="OYD53655.1"/>
    </source>
</evidence>
<keyword evidence="3" id="KW-1185">Reference proteome</keyword>
<dbReference type="Proteomes" id="UP000215181">
    <property type="component" value="Unassembled WGS sequence"/>
</dbReference>
<name>A0A235EZ08_9RHOO</name>